<evidence type="ECO:0000313" key="2">
    <source>
        <dbReference type="EMBL" id="EAX48833.1"/>
    </source>
</evidence>
<gene>
    <name evidence="2" type="ORF">TcarDRAFT_2522</name>
</gene>
<accession>A1HLY0</accession>
<reference evidence="2 3" key="1">
    <citation type="submission" date="2007-01" db="EMBL/GenBank/DDBJ databases">
        <title>Annotation of the draft genome assembly of Thermosinus carboxydivorans Nor1.</title>
        <authorList>
            <consortium name="US DOE Joint Genome Institute (JGI-ORNL)"/>
            <person name="Larimer F."/>
            <person name="Land M."/>
            <person name="Hauser L."/>
        </authorList>
    </citation>
    <scope>NUCLEOTIDE SEQUENCE [LARGE SCALE GENOMIC DNA]</scope>
    <source>
        <strain evidence="2 3">Nor1</strain>
    </source>
</reference>
<reference evidence="2 3" key="2">
    <citation type="submission" date="2007-01" db="EMBL/GenBank/DDBJ databases">
        <title>Sequencing of the draft genome and assembly of Thermosinus carboxydivorans Nor1.</title>
        <authorList>
            <consortium name="US DOE Joint Genome Institute (JGI-PGF)"/>
            <person name="Copeland A."/>
            <person name="Lucas S."/>
            <person name="Lapidus A."/>
            <person name="Barry K."/>
            <person name="Glavina del Rio T."/>
            <person name="Dalin E."/>
            <person name="Tice H."/>
            <person name="Bruce D."/>
            <person name="Pitluck S."/>
            <person name="Richardson P."/>
        </authorList>
    </citation>
    <scope>NUCLEOTIDE SEQUENCE [LARGE SCALE GENOMIC DNA]</scope>
    <source>
        <strain evidence="2 3">Nor1</strain>
    </source>
</reference>
<feature type="transmembrane region" description="Helical" evidence="1">
    <location>
        <begin position="7"/>
        <end position="28"/>
    </location>
</feature>
<dbReference type="OrthoDB" id="1684049at2"/>
<sequence length="177" mass="20266" precursor="true">MQRKYNWFIGLVSVVLTIALLAGGQVLWQKYAVAKPLDKMLQGIDGVERATWEEGAKKEDVKIHVMLRQVGNLPKTYSEITDGCRQILGSRGFKIIIHDNRTPELEQFYYRVHYFIQEAIFTGNFALMAERLEEQAAQNGVAVQAYVDARHVYLKLTKDGGEMYEVVPRTVDSREVK</sequence>
<keyword evidence="1" id="KW-1133">Transmembrane helix</keyword>
<dbReference type="EMBL" id="AAWL01000001">
    <property type="protein sequence ID" value="EAX48833.1"/>
    <property type="molecule type" value="Genomic_DNA"/>
</dbReference>
<dbReference type="RefSeq" id="WP_007288040.1">
    <property type="nucleotide sequence ID" value="NZ_AAWL01000001.1"/>
</dbReference>
<proteinExistence type="predicted"/>
<organism evidence="2 3">
    <name type="scientific">Thermosinus carboxydivorans Nor1</name>
    <dbReference type="NCBI Taxonomy" id="401526"/>
    <lineage>
        <taxon>Bacteria</taxon>
        <taxon>Bacillati</taxon>
        <taxon>Bacillota</taxon>
        <taxon>Negativicutes</taxon>
        <taxon>Selenomonadales</taxon>
        <taxon>Sporomusaceae</taxon>
        <taxon>Thermosinus</taxon>
    </lineage>
</organism>
<keyword evidence="1" id="KW-0472">Membrane</keyword>
<keyword evidence="3" id="KW-1185">Reference proteome</keyword>
<keyword evidence="1" id="KW-0812">Transmembrane</keyword>
<dbReference type="eggNOG" id="ENOG5032V4H">
    <property type="taxonomic scope" value="Bacteria"/>
</dbReference>
<dbReference type="AlphaFoldDB" id="A1HLY0"/>
<dbReference type="Proteomes" id="UP000005139">
    <property type="component" value="Unassembled WGS sequence"/>
</dbReference>
<protein>
    <submittedName>
        <fullName evidence="2">Uncharacterized protein</fullName>
    </submittedName>
</protein>
<name>A1HLY0_9FIRM</name>
<evidence type="ECO:0000256" key="1">
    <source>
        <dbReference type="SAM" id="Phobius"/>
    </source>
</evidence>
<comment type="caution">
    <text evidence="2">The sequence shown here is derived from an EMBL/GenBank/DDBJ whole genome shotgun (WGS) entry which is preliminary data.</text>
</comment>
<evidence type="ECO:0000313" key="3">
    <source>
        <dbReference type="Proteomes" id="UP000005139"/>
    </source>
</evidence>